<accession>A0ABU6CUP1</accession>
<evidence type="ECO:0000313" key="3">
    <source>
        <dbReference type="Proteomes" id="UP001308005"/>
    </source>
</evidence>
<gene>
    <name evidence="2" type="ORF">VSS37_05965</name>
</gene>
<evidence type="ECO:0008006" key="4">
    <source>
        <dbReference type="Google" id="ProtNLM"/>
    </source>
</evidence>
<protein>
    <recommendedName>
        <fullName evidence="4">HEPN domain-containing protein</fullName>
    </recommendedName>
</protein>
<keyword evidence="3" id="KW-1185">Reference proteome</keyword>
<name>A0ABU6CUP1_9GAMM</name>
<sequence length="245" mass="27767">MYLPTKIDEDLKIELLNREVTPAMLQKQVEALEFIDGHFRGGTAYPTRYMAQKAVQQFAKAFVLEVENAMCEVQNPGDMPHTRILRLQAIRYLKDCYLEEKLQQAHIKRREYGQHDRFKNLISDDEIFTRLKRRLDRGTVTDLQGVMDYLVKAITGRMGKAPLVDPPETYRTIADELADVADLLVEPDLPISGCEEVGEVAQGPAAEPPPAPQVEATSTTPDRISIDWELPLVFWLMPEQEGATA</sequence>
<comment type="caution">
    <text evidence="2">The sequence shown here is derived from an EMBL/GenBank/DDBJ whole genome shotgun (WGS) entry which is preliminary data.</text>
</comment>
<feature type="region of interest" description="Disordered" evidence="1">
    <location>
        <begin position="200"/>
        <end position="221"/>
    </location>
</feature>
<evidence type="ECO:0000313" key="2">
    <source>
        <dbReference type="EMBL" id="MEB4590518.1"/>
    </source>
</evidence>
<dbReference type="RefSeq" id="WP_324693860.1">
    <property type="nucleotide sequence ID" value="NZ_JAYMYJ010000046.1"/>
</dbReference>
<reference evidence="2 3" key="2">
    <citation type="submission" date="2024-01" db="EMBL/GenBank/DDBJ databases">
        <authorList>
            <person name="Xie X."/>
        </authorList>
    </citation>
    <scope>NUCLEOTIDE SEQUENCE [LARGE SCALE GENOMIC DNA]</scope>
    <source>
        <strain evidence="2">SCUT-1</strain>
    </source>
</reference>
<organism evidence="2 3">
    <name type="scientific">Candidatus Thiothrix phosphatis</name>
    <dbReference type="NCBI Taxonomy" id="3112415"/>
    <lineage>
        <taxon>Bacteria</taxon>
        <taxon>Pseudomonadati</taxon>
        <taxon>Pseudomonadota</taxon>
        <taxon>Gammaproteobacteria</taxon>
        <taxon>Thiotrichales</taxon>
        <taxon>Thiotrichaceae</taxon>
        <taxon>Thiothrix</taxon>
    </lineage>
</organism>
<evidence type="ECO:0000256" key="1">
    <source>
        <dbReference type="SAM" id="MobiDB-lite"/>
    </source>
</evidence>
<reference evidence="3" key="1">
    <citation type="submission" date="2023-07" db="EMBL/GenBank/DDBJ databases">
        <title>The carbon used by Thiothrix.</title>
        <authorList>
            <person name="Chen L."/>
        </authorList>
    </citation>
    <scope>NUCLEOTIDE SEQUENCE [LARGE SCALE GENOMIC DNA]</scope>
</reference>
<dbReference type="Proteomes" id="UP001308005">
    <property type="component" value="Unassembled WGS sequence"/>
</dbReference>
<proteinExistence type="predicted"/>
<dbReference type="EMBL" id="JAYMYJ010000046">
    <property type="protein sequence ID" value="MEB4590518.1"/>
    <property type="molecule type" value="Genomic_DNA"/>
</dbReference>